<name>A0A1B7JWD5_9GAMM</name>
<organism evidence="1 2">
    <name type="scientific">Providencia heimbachae ATCC 35613</name>
    <dbReference type="NCBI Taxonomy" id="1354272"/>
    <lineage>
        <taxon>Bacteria</taxon>
        <taxon>Pseudomonadati</taxon>
        <taxon>Pseudomonadota</taxon>
        <taxon>Gammaproteobacteria</taxon>
        <taxon>Enterobacterales</taxon>
        <taxon>Morganellaceae</taxon>
        <taxon>Providencia</taxon>
    </lineage>
</organism>
<protein>
    <recommendedName>
        <fullName evidence="3">Flavoprotein</fullName>
    </recommendedName>
</protein>
<accession>A0A1B7JWD5</accession>
<dbReference type="OrthoDB" id="6492516at2"/>
<keyword evidence="2" id="KW-1185">Reference proteome</keyword>
<sequence>MNEKRIEQIVAQVLQSLKKKVLVVLSPAQGYEQAIYQRLMQLSTVSFSVYVTNEMLANPCSDKWSSLGNILTKSTFETNMLMQYQAVFLPFIDAKTVGEVANGLFTSEESQITLAALALAMPVMALKYHCCPESELSQVLGLNKNKHYNNLIKDNINKAISLGINFDSFNDIENKLLLESNELNIKSKTNQINSSRYITLNEVMNDPGGYSTSKNKLTDSATDYLKSLKK</sequence>
<dbReference type="PATRIC" id="fig|1354272.4.peg.1623"/>
<reference evidence="1 2" key="1">
    <citation type="submission" date="2016-04" db="EMBL/GenBank/DDBJ databases">
        <title>ATOL: Assembling a taxonomically balanced genome-scale reconstruction of the evolutionary history of the Enterobacteriaceae.</title>
        <authorList>
            <person name="Plunkett G.III."/>
            <person name="Neeno-Eckwall E.C."/>
            <person name="Glasner J.D."/>
            <person name="Perna N.T."/>
        </authorList>
    </citation>
    <scope>NUCLEOTIDE SEQUENCE [LARGE SCALE GENOMIC DNA]</scope>
    <source>
        <strain evidence="1 2">ATCC 35613</strain>
    </source>
</reference>
<evidence type="ECO:0000313" key="1">
    <source>
        <dbReference type="EMBL" id="OAT52182.1"/>
    </source>
</evidence>
<dbReference type="AlphaFoldDB" id="A0A1B7JWD5"/>
<evidence type="ECO:0000313" key="2">
    <source>
        <dbReference type="Proteomes" id="UP000078224"/>
    </source>
</evidence>
<proteinExistence type="predicted"/>
<dbReference type="EMBL" id="LXEW01000024">
    <property type="protein sequence ID" value="OAT52182.1"/>
    <property type="molecule type" value="Genomic_DNA"/>
</dbReference>
<evidence type="ECO:0008006" key="3">
    <source>
        <dbReference type="Google" id="ProtNLM"/>
    </source>
</evidence>
<dbReference type="RefSeq" id="WP_068908329.1">
    <property type="nucleotide sequence ID" value="NZ_LXEW01000024.1"/>
</dbReference>
<comment type="caution">
    <text evidence="1">The sequence shown here is derived from an EMBL/GenBank/DDBJ whole genome shotgun (WGS) entry which is preliminary data.</text>
</comment>
<gene>
    <name evidence="1" type="ORF">M998_1596</name>
</gene>
<dbReference type="Proteomes" id="UP000078224">
    <property type="component" value="Unassembled WGS sequence"/>
</dbReference>